<dbReference type="Proteomes" id="UP000326837">
    <property type="component" value="Chromosome"/>
</dbReference>
<organism evidence="1 2">
    <name type="scientific">Lacipirellula parvula</name>
    <dbReference type="NCBI Taxonomy" id="2650471"/>
    <lineage>
        <taxon>Bacteria</taxon>
        <taxon>Pseudomonadati</taxon>
        <taxon>Planctomycetota</taxon>
        <taxon>Planctomycetia</taxon>
        <taxon>Pirellulales</taxon>
        <taxon>Lacipirellulaceae</taxon>
        <taxon>Lacipirellula</taxon>
    </lineage>
</organism>
<dbReference type="AlphaFoldDB" id="A0A5K7XHR6"/>
<reference evidence="2" key="1">
    <citation type="submission" date="2019-10" db="EMBL/GenBank/DDBJ databases">
        <title>Lacipirellula parvula gen. nov., sp. nov., representing a lineage of planctomycetes widespread in freshwater anoxic habitats, and description of the family Lacipirellulaceae.</title>
        <authorList>
            <person name="Dedysh S.N."/>
            <person name="Kulichevskaya I.S."/>
            <person name="Beletsky A.V."/>
            <person name="Rakitin A.L."/>
            <person name="Mardanov A.V."/>
            <person name="Ivanova A.A."/>
            <person name="Saltykova V.X."/>
            <person name="Rijpstra W.I.C."/>
            <person name="Sinninghe Damste J.S."/>
            <person name="Ravin N.V."/>
        </authorList>
    </citation>
    <scope>NUCLEOTIDE SEQUENCE [LARGE SCALE GENOMIC DNA]</scope>
    <source>
        <strain evidence="2">PX69</strain>
    </source>
</reference>
<gene>
    <name evidence="1" type="ORF">PLANPX_2101</name>
</gene>
<dbReference type="RefSeq" id="WP_152098445.1">
    <property type="nucleotide sequence ID" value="NZ_AP021861.1"/>
</dbReference>
<dbReference type="GO" id="GO:1990281">
    <property type="term" value="C:efflux pump complex"/>
    <property type="evidence" value="ECO:0007669"/>
    <property type="project" value="TreeGrafter"/>
</dbReference>
<sequence length="230" mass="24231">MNARPERIPIPSAQRWENFRERVLPAICLAATLAACGWLWQQQGRVAPFVHGEVGAEIVDVRSPVDGRLEAIEGQPNGQWPLFAPISSGAMAARVEQAIGKDSSVDLPAPIDGVVTKVSGLPGQWIGRGETILQIASSKPTFITCHVPDNGSKPPEPGTMVAVRLRGGGNRWAAAEIEGIGPIVASATIYDGTSGGATTRGLPVRITLPTDLPLKPGTLVDVRFPPGTPM</sequence>
<dbReference type="KEGG" id="lpav:PLANPX_2101"/>
<accession>A0A5K7XHR6</accession>
<dbReference type="Gene3D" id="2.40.30.170">
    <property type="match status" value="1"/>
</dbReference>
<dbReference type="EMBL" id="AP021861">
    <property type="protein sequence ID" value="BBO32489.1"/>
    <property type="molecule type" value="Genomic_DNA"/>
</dbReference>
<evidence type="ECO:0000313" key="2">
    <source>
        <dbReference type="Proteomes" id="UP000326837"/>
    </source>
</evidence>
<dbReference type="GO" id="GO:0015562">
    <property type="term" value="F:efflux transmembrane transporter activity"/>
    <property type="evidence" value="ECO:0007669"/>
    <property type="project" value="TreeGrafter"/>
</dbReference>
<dbReference type="PANTHER" id="PTHR30469">
    <property type="entry name" value="MULTIDRUG RESISTANCE PROTEIN MDTA"/>
    <property type="match status" value="1"/>
</dbReference>
<evidence type="ECO:0000313" key="1">
    <source>
        <dbReference type="EMBL" id="BBO32489.1"/>
    </source>
</evidence>
<keyword evidence="2" id="KW-1185">Reference proteome</keyword>
<protein>
    <recommendedName>
        <fullName evidence="3">RND efflux pump membrane fusion protein barrel-sandwich domain-containing protein</fullName>
    </recommendedName>
</protein>
<proteinExistence type="predicted"/>
<evidence type="ECO:0008006" key="3">
    <source>
        <dbReference type="Google" id="ProtNLM"/>
    </source>
</evidence>
<dbReference type="PANTHER" id="PTHR30469:SF15">
    <property type="entry name" value="HLYD FAMILY OF SECRETION PROTEINS"/>
    <property type="match status" value="1"/>
</dbReference>
<name>A0A5K7XHR6_9BACT</name>